<comment type="caution">
    <text evidence="3">The sequence shown here is derived from an EMBL/GenBank/DDBJ whole genome shotgun (WGS) entry which is preliminary data.</text>
</comment>
<protein>
    <submittedName>
        <fullName evidence="3">Tyrosine-protein phosphatase</fullName>
    </submittedName>
</protein>
<dbReference type="InterPro" id="IPR000387">
    <property type="entry name" value="Tyr_Pase_dom"/>
</dbReference>
<dbReference type="PANTHER" id="PTHR31126">
    <property type="entry name" value="TYROSINE-PROTEIN PHOSPHATASE"/>
    <property type="match status" value="1"/>
</dbReference>
<dbReference type="Gene3D" id="3.90.190.10">
    <property type="entry name" value="Protein tyrosine phosphatase superfamily"/>
    <property type="match status" value="1"/>
</dbReference>
<dbReference type="PROSITE" id="PS50056">
    <property type="entry name" value="TYR_PHOSPHATASE_2"/>
    <property type="match status" value="1"/>
</dbReference>
<feature type="domain" description="Tyrosine specific protein phosphatases" evidence="2">
    <location>
        <begin position="93"/>
        <end position="137"/>
    </location>
</feature>
<evidence type="ECO:0000259" key="2">
    <source>
        <dbReference type="PROSITE" id="PS50056"/>
    </source>
</evidence>
<keyword evidence="4" id="KW-1185">Reference proteome</keyword>
<name>A0ABV7ZY56_9GAMM</name>
<gene>
    <name evidence="3" type="ORF">ACFOOG_10080</name>
</gene>
<evidence type="ECO:0000256" key="1">
    <source>
        <dbReference type="ARBA" id="ARBA00009580"/>
    </source>
</evidence>
<dbReference type="Proteomes" id="UP001595617">
    <property type="component" value="Unassembled WGS sequence"/>
</dbReference>
<organism evidence="3 4">
    <name type="scientific">Saccharospirillum mangrovi</name>
    <dbReference type="NCBI Taxonomy" id="2161747"/>
    <lineage>
        <taxon>Bacteria</taxon>
        <taxon>Pseudomonadati</taxon>
        <taxon>Pseudomonadota</taxon>
        <taxon>Gammaproteobacteria</taxon>
        <taxon>Oceanospirillales</taxon>
        <taxon>Saccharospirillaceae</taxon>
        <taxon>Saccharospirillum</taxon>
    </lineage>
</organism>
<dbReference type="InterPro" id="IPR055214">
    <property type="entry name" value="PTP-NADK"/>
</dbReference>
<comment type="similarity">
    <text evidence="1">Belongs to the protein-tyrosine phosphatase family.</text>
</comment>
<dbReference type="RefSeq" id="WP_380696088.1">
    <property type="nucleotide sequence ID" value="NZ_JBHRYR010000003.1"/>
</dbReference>
<accession>A0ABV7ZY56</accession>
<dbReference type="PANTHER" id="PTHR31126:SF72">
    <property type="entry name" value="DUAL SPECIFICITY PROTEIN PHOSPHATASE TPBA"/>
    <property type="match status" value="1"/>
</dbReference>
<sequence>MRRLLTVCHLLFIDLGLIRLFFNRPAEVVPGVWRSNQPTPWRINSLAQRGFKTVLNLRGEGKSSAFRLEVEACQRTQVTLHNLKMSSRRPPTKDQLQALRQLFHEAPRPLLLHCKSGADRAGLVSALFLLWSGRPLDEAKQALSWRYLHIRHAATGMMDWFLLAYENAYRQTSVGFDEWLDNHYDREQVTRSFNPKGPLVWLVDVVLRRE</sequence>
<dbReference type="InterPro" id="IPR029021">
    <property type="entry name" value="Prot-tyrosine_phosphatase-like"/>
</dbReference>
<proteinExistence type="inferred from homology"/>
<evidence type="ECO:0000313" key="3">
    <source>
        <dbReference type="EMBL" id="MFC3853179.1"/>
    </source>
</evidence>
<evidence type="ECO:0000313" key="4">
    <source>
        <dbReference type="Proteomes" id="UP001595617"/>
    </source>
</evidence>
<dbReference type="EMBL" id="JBHRYR010000003">
    <property type="protein sequence ID" value="MFC3853179.1"/>
    <property type="molecule type" value="Genomic_DNA"/>
</dbReference>
<reference evidence="4" key="1">
    <citation type="journal article" date="2019" name="Int. J. Syst. Evol. Microbiol.">
        <title>The Global Catalogue of Microorganisms (GCM) 10K type strain sequencing project: providing services to taxonomists for standard genome sequencing and annotation.</title>
        <authorList>
            <consortium name="The Broad Institute Genomics Platform"/>
            <consortium name="The Broad Institute Genome Sequencing Center for Infectious Disease"/>
            <person name="Wu L."/>
            <person name="Ma J."/>
        </authorList>
    </citation>
    <scope>NUCLEOTIDE SEQUENCE [LARGE SCALE GENOMIC DNA]</scope>
    <source>
        <strain evidence="4">IBRC 10765</strain>
    </source>
</reference>
<dbReference type="Pfam" id="PF22741">
    <property type="entry name" value="PTP-NADK"/>
    <property type="match status" value="1"/>
</dbReference>
<dbReference type="SUPFAM" id="SSF52799">
    <property type="entry name" value="(Phosphotyrosine protein) phosphatases II"/>
    <property type="match status" value="1"/>
</dbReference>